<dbReference type="Proteomes" id="UP000256269">
    <property type="component" value="Unassembled WGS sequence"/>
</dbReference>
<proteinExistence type="predicted"/>
<gene>
    <name evidence="1" type="ORF">BCF44_13644</name>
</gene>
<sequence length="112" mass="11810">MSHPLVLTDQQRAHLAVAEADTARLVELVRDARTAGLTGLQWQTASSLASGIADQAQRIADLAAGDRIAGRVWATCARLLRDTAARFELWADLAEAAGAVLEVSSHAAHEAA</sequence>
<evidence type="ECO:0008006" key="3">
    <source>
        <dbReference type="Google" id="ProtNLM"/>
    </source>
</evidence>
<organism evidence="1 2">
    <name type="scientific">Kutzneria buriramensis</name>
    <dbReference type="NCBI Taxonomy" id="1045776"/>
    <lineage>
        <taxon>Bacteria</taxon>
        <taxon>Bacillati</taxon>
        <taxon>Actinomycetota</taxon>
        <taxon>Actinomycetes</taxon>
        <taxon>Pseudonocardiales</taxon>
        <taxon>Pseudonocardiaceae</taxon>
        <taxon>Kutzneria</taxon>
    </lineage>
</organism>
<reference evidence="1 2" key="1">
    <citation type="submission" date="2018-08" db="EMBL/GenBank/DDBJ databases">
        <title>Genomic Encyclopedia of Archaeal and Bacterial Type Strains, Phase II (KMG-II): from individual species to whole genera.</title>
        <authorList>
            <person name="Goeker M."/>
        </authorList>
    </citation>
    <scope>NUCLEOTIDE SEQUENCE [LARGE SCALE GENOMIC DNA]</scope>
    <source>
        <strain evidence="1 2">DSM 45791</strain>
    </source>
</reference>
<comment type="caution">
    <text evidence="1">The sequence shown here is derived from an EMBL/GenBank/DDBJ whole genome shotgun (WGS) entry which is preliminary data.</text>
</comment>
<evidence type="ECO:0000313" key="1">
    <source>
        <dbReference type="EMBL" id="REH18289.1"/>
    </source>
</evidence>
<protein>
    <recommendedName>
        <fullName evidence="3">Excreted virulence factor EspC (Type VII ESX diderm)</fullName>
    </recommendedName>
</protein>
<name>A0A3E0G5S3_9PSEU</name>
<evidence type="ECO:0000313" key="2">
    <source>
        <dbReference type="Proteomes" id="UP000256269"/>
    </source>
</evidence>
<dbReference type="RefSeq" id="WP_116182146.1">
    <property type="nucleotide sequence ID" value="NZ_CP144379.1"/>
</dbReference>
<dbReference type="AlphaFoldDB" id="A0A3E0G5S3"/>
<accession>A0A3E0G5S3</accession>
<keyword evidence="2" id="KW-1185">Reference proteome</keyword>
<dbReference type="OrthoDB" id="3694140at2"/>
<dbReference type="EMBL" id="QUNO01000036">
    <property type="protein sequence ID" value="REH18289.1"/>
    <property type="molecule type" value="Genomic_DNA"/>
</dbReference>